<protein>
    <submittedName>
        <fullName evidence="1">Uncharacterized protein</fullName>
    </submittedName>
</protein>
<dbReference type="Proteomes" id="UP001595887">
    <property type="component" value="Unassembled WGS sequence"/>
</dbReference>
<keyword evidence="2" id="KW-1185">Reference proteome</keyword>
<dbReference type="RefSeq" id="WP_381422621.1">
    <property type="nucleotide sequence ID" value="NZ_JBHSDH010000013.1"/>
</dbReference>
<sequence>MTDDIPKIISPHLPDNITDFTPVPAGKRQNGWSPARQKAFIQTLAETGSVTRAARSVNLSAPGAYYLRRHRHGGEFRRAWDQALELAMSYLKDLAFERTVEGELEPVWQKGKLVGYRRKFSNQLLIFMLRHYGEGGSKRVTVNYLKSSAGSSNAADGASAKASAETSIVTLRSSGPAAVTSEKTEASAAQLQQFSGVTLDAQAEAEIAEILRECAERRAEYGGTTADLNEAFVRISDSDPYWQGNFEPPGGWIYNVEYAEEE</sequence>
<dbReference type="EMBL" id="JBHSDH010000013">
    <property type="protein sequence ID" value="MFC4292160.1"/>
    <property type="molecule type" value="Genomic_DNA"/>
</dbReference>
<gene>
    <name evidence="1" type="ORF">ACFOWX_07005</name>
</gene>
<comment type="caution">
    <text evidence="1">The sequence shown here is derived from an EMBL/GenBank/DDBJ whole genome shotgun (WGS) entry which is preliminary data.</text>
</comment>
<name>A0ABV8RH01_9SPHN</name>
<evidence type="ECO:0000313" key="1">
    <source>
        <dbReference type="EMBL" id="MFC4292160.1"/>
    </source>
</evidence>
<evidence type="ECO:0000313" key="2">
    <source>
        <dbReference type="Proteomes" id="UP001595887"/>
    </source>
</evidence>
<organism evidence="1 2">
    <name type="scientific">Sphingorhabdus arenilitoris</name>
    <dbReference type="NCBI Taxonomy" id="1490041"/>
    <lineage>
        <taxon>Bacteria</taxon>
        <taxon>Pseudomonadati</taxon>
        <taxon>Pseudomonadota</taxon>
        <taxon>Alphaproteobacteria</taxon>
        <taxon>Sphingomonadales</taxon>
        <taxon>Sphingomonadaceae</taxon>
        <taxon>Sphingorhabdus</taxon>
    </lineage>
</organism>
<accession>A0ABV8RH01</accession>
<proteinExistence type="predicted"/>
<reference evidence="2" key="1">
    <citation type="journal article" date="2019" name="Int. J. Syst. Evol. Microbiol.">
        <title>The Global Catalogue of Microorganisms (GCM) 10K type strain sequencing project: providing services to taxonomists for standard genome sequencing and annotation.</title>
        <authorList>
            <consortium name="The Broad Institute Genomics Platform"/>
            <consortium name="The Broad Institute Genome Sequencing Center for Infectious Disease"/>
            <person name="Wu L."/>
            <person name="Ma J."/>
        </authorList>
    </citation>
    <scope>NUCLEOTIDE SEQUENCE [LARGE SCALE GENOMIC DNA]</scope>
    <source>
        <strain evidence="2">CECT 8531</strain>
    </source>
</reference>